<feature type="compositionally biased region" description="Pro residues" evidence="1">
    <location>
        <begin position="259"/>
        <end position="270"/>
    </location>
</feature>
<dbReference type="EMBL" id="VXIV02002095">
    <property type="protein sequence ID" value="KAF6027421.1"/>
    <property type="molecule type" value="Genomic_DNA"/>
</dbReference>
<sequence>MPPKFNRVSYQPDGSVSSEWIDEQEVERYCEHICEVTQSSSRTFYWPSYPWLPDAVNRTELMNQERKLRPKRSVDCNDVCADVDGFGDMCSYDCLAAQESGTEDDVVVSSYSSVEEVVSSVVESPSVDQELIAEAVDEVESFTEVPTTTPSPGDLQASGGVFPVEGMEEALNEAAEMNIAEDEEQLIANLQSTTLAMMPDNESTIAPTPMTKLEKSANISGDRDMASTVIQSAGVTPSSVADSSTTQPLTTESTTQPPATKPPSSEPPTTKPLTTKPLTTKPLTTKPLTTKPLTTKPLTTKPSTSKPSTNAPTEQVSVTSTIPVTEGTTPFINFLNNSNLAEAFSHGTTPQPSVYTTIMVILICVLSYPKLKVYTKNVVESNVVENDGPIYIGDYLDKQEIDRLIVDEDSSIEDVFPENSAGLLEKVKFTKGTQSSMPKPQKRSTDDKLNSPAKDNPYVLKEYLFGLNELSKEEREKYDSLEKVYLKKSLHPRVEEKLYDSIYSVACPAESNRKFLEQTLSEMNITKSSAGYQNSKSEKELYARFKHKVSKKVVSVDHKKTEFERAVQRTGLTESQKEKYLPTELLKVFQVKKILNLFNMRLEFAEELHSFYMFVLNGPASQKLSDWDAFEDVVDGKSKYSIQGARHPNMTALQVVQRFFRSEPEIKCSNAIQLYQSLKEGKEKILLKKPSAEKEQTLGFTNLLQATTSVMGFVKRKIVVNESFCGEDKSKLQSLTSFDHLATMVPILSYAKNAIGRKFFKPDSMLHQLLTKNSAKSSLLKRAKQFWKKKMFLVLTTFPDMCVTSAVFLSQQLRFFDILTPCMQNSMEAEAESSACGIRWPDVKPWMETLPLRMCTRDSSGFIPSQPALKVLKANYGYAFSFLSCFLHDSDKLHNASSLSEAFQLEPLEKAIETCHADKFVGRLEGIFSAILKSNRDKEMDIMKIVDTIQTTANTTAAALRCLAKHLHPFCAQRKVDLGAAMKQVLPMISIGTFGIVNIPTKVSDYKAKLSLKTNDRVTLAVVGDPHVKSLKNPDKFETCSELEYFTYKSKYLYGSTDSPENFTFPKATFPTTTLDFTSTTPMPMPEYMSTTETPELESGADTDLLVAPEKTVLISNDWFRVEGTLARWSSSVTGTFFKEVKFIVGEQVSDDKADYVTYTFNSLTDLEYAPRFETSKKLSSGEVSLGEDAGVQFEGLTSVQSLPLRIYTQEVKGQKRVVIKELKSGTVIAFSNPSGEIVNTYVRSSRPLLEASTGLLVDGCPDAVDRSEVINKEKELRPQEVCGLQ</sequence>
<dbReference type="Proteomes" id="UP000593567">
    <property type="component" value="Unassembled WGS sequence"/>
</dbReference>
<feature type="compositionally biased region" description="Polar residues" evidence="1">
    <location>
        <begin position="233"/>
        <end position="242"/>
    </location>
</feature>
<feature type="compositionally biased region" description="Low complexity" evidence="1">
    <location>
        <begin position="243"/>
        <end position="258"/>
    </location>
</feature>
<reference evidence="2" key="1">
    <citation type="submission" date="2020-06" db="EMBL/GenBank/DDBJ databases">
        <title>Draft genome of Bugula neritina, a colonial animal packing powerful symbionts and potential medicines.</title>
        <authorList>
            <person name="Rayko M."/>
        </authorList>
    </citation>
    <scope>NUCLEOTIDE SEQUENCE [LARGE SCALE GENOMIC DNA]</scope>
    <source>
        <strain evidence="2">Kwan_BN1</strain>
    </source>
</reference>
<feature type="compositionally biased region" description="Low complexity" evidence="1">
    <location>
        <begin position="271"/>
        <end position="309"/>
    </location>
</feature>
<feature type="region of interest" description="Disordered" evidence="1">
    <location>
        <begin position="431"/>
        <end position="454"/>
    </location>
</feature>
<feature type="region of interest" description="Disordered" evidence="1">
    <location>
        <begin position="233"/>
        <end position="317"/>
    </location>
</feature>
<accession>A0A7J7JP28</accession>
<comment type="caution">
    <text evidence="2">The sequence shown here is derived from an EMBL/GenBank/DDBJ whole genome shotgun (WGS) entry which is preliminary data.</text>
</comment>
<name>A0A7J7JP28_BUGNE</name>
<evidence type="ECO:0000313" key="3">
    <source>
        <dbReference type="Proteomes" id="UP000593567"/>
    </source>
</evidence>
<protein>
    <submittedName>
        <fullName evidence="2">Uncharacterized protein</fullName>
    </submittedName>
</protein>
<evidence type="ECO:0000256" key="1">
    <source>
        <dbReference type="SAM" id="MobiDB-lite"/>
    </source>
</evidence>
<proteinExistence type="predicted"/>
<dbReference type="OrthoDB" id="6157836at2759"/>
<organism evidence="2 3">
    <name type="scientific">Bugula neritina</name>
    <name type="common">Brown bryozoan</name>
    <name type="synonym">Sertularia neritina</name>
    <dbReference type="NCBI Taxonomy" id="10212"/>
    <lineage>
        <taxon>Eukaryota</taxon>
        <taxon>Metazoa</taxon>
        <taxon>Spiralia</taxon>
        <taxon>Lophotrochozoa</taxon>
        <taxon>Bryozoa</taxon>
        <taxon>Gymnolaemata</taxon>
        <taxon>Cheilostomatida</taxon>
        <taxon>Flustrina</taxon>
        <taxon>Buguloidea</taxon>
        <taxon>Bugulidae</taxon>
        <taxon>Bugula</taxon>
    </lineage>
</organism>
<evidence type="ECO:0000313" key="2">
    <source>
        <dbReference type="EMBL" id="KAF6027421.1"/>
    </source>
</evidence>
<gene>
    <name evidence="2" type="ORF">EB796_014269</name>
</gene>
<keyword evidence="3" id="KW-1185">Reference proteome</keyword>